<keyword evidence="3" id="KW-1185">Reference proteome</keyword>
<accession>A0A6A6PDY6</accession>
<dbReference type="AlphaFoldDB" id="A0A6A6PDY6"/>
<dbReference type="EMBL" id="MU001671">
    <property type="protein sequence ID" value="KAF2461633.1"/>
    <property type="molecule type" value="Genomic_DNA"/>
</dbReference>
<evidence type="ECO:0000313" key="3">
    <source>
        <dbReference type="Proteomes" id="UP000799766"/>
    </source>
</evidence>
<evidence type="ECO:0000313" key="2">
    <source>
        <dbReference type="EMBL" id="KAF2461633.1"/>
    </source>
</evidence>
<dbReference type="Pfam" id="PF12855">
    <property type="entry name" value="Ecl1"/>
    <property type="match status" value="1"/>
</dbReference>
<protein>
    <submittedName>
        <fullName evidence="2">Uncharacterized protein</fullName>
    </submittedName>
</protein>
<gene>
    <name evidence="2" type="ORF">BDY21DRAFT_360713</name>
</gene>
<feature type="region of interest" description="Disordered" evidence="1">
    <location>
        <begin position="262"/>
        <end position="305"/>
    </location>
</feature>
<feature type="compositionally biased region" description="Low complexity" evidence="1">
    <location>
        <begin position="285"/>
        <end position="300"/>
    </location>
</feature>
<dbReference type="InterPro" id="IPR024368">
    <property type="entry name" value="Ecl1/2/3"/>
</dbReference>
<dbReference type="Proteomes" id="UP000799766">
    <property type="component" value="Unassembled WGS sequence"/>
</dbReference>
<name>A0A6A6PDY6_9PEZI</name>
<feature type="compositionally biased region" description="Polar residues" evidence="1">
    <location>
        <begin position="262"/>
        <end position="277"/>
    </location>
</feature>
<feature type="compositionally biased region" description="Low complexity" evidence="1">
    <location>
        <begin position="210"/>
        <end position="232"/>
    </location>
</feature>
<reference evidence="2" key="1">
    <citation type="journal article" date="2020" name="Stud. Mycol.">
        <title>101 Dothideomycetes genomes: a test case for predicting lifestyles and emergence of pathogens.</title>
        <authorList>
            <person name="Haridas S."/>
            <person name="Albert R."/>
            <person name="Binder M."/>
            <person name="Bloem J."/>
            <person name="Labutti K."/>
            <person name="Salamov A."/>
            <person name="Andreopoulos B."/>
            <person name="Baker S."/>
            <person name="Barry K."/>
            <person name="Bills G."/>
            <person name="Bluhm B."/>
            <person name="Cannon C."/>
            <person name="Castanera R."/>
            <person name="Culley D."/>
            <person name="Daum C."/>
            <person name="Ezra D."/>
            <person name="Gonzalez J."/>
            <person name="Henrissat B."/>
            <person name="Kuo A."/>
            <person name="Liang C."/>
            <person name="Lipzen A."/>
            <person name="Lutzoni F."/>
            <person name="Magnuson J."/>
            <person name="Mondo S."/>
            <person name="Nolan M."/>
            <person name="Ohm R."/>
            <person name="Pangilinan J."/>
            <person name="Park H.-J."/>
            <person name="Ramirez L."/>
            <person name="Alfaro M."/>
            <person name="Sun H."/>
            <person name="Tritt A."/>
            <person name="Yoshinaga Y."/>
            <person name="Zwiers L.-H."/>
            <person name="Turgeon B."/>
            <person name="Goodwin S."/>
            <person name="Spatafora J."/>
            <person name="Crous P."/>
            <person name="Grigoriev I."/>
        </authorList>
    </citation>
    <scope>NUCLEOTIDE SEQUENCE</scope>
    <source>
        <strain evidence="2">ATCC 16933</strain>
    </source>
</reference>
<sequence length="335" mass="35694">MGFEEGYWRPWGLARRLLGPLRNKDASFLAQRPAGPRVRTPFFARRTHASGRKLLLLLLLLLPSIARYSNAMDACLHAGRDVQGGTSGSGDDGGGGGGGGQQLPEGCGGCEKNFVATFWGGVAHVIHVPEHPQQWGCCSTSRASTLGTASSSATCPSTSSIDCSICHPASMAFEMEWSYDFCLACDRQTTEGAAYCSQACRLRDVEKGGPTEPTTPCSTSHPSSSSTSTAWTTTQNAPSGFYLPPAVNFAAYKTTTSPLYSPTDGTHFSRSAPTYVQSGSEKRLSPSSSRSSLSSISSSPATPTQGLSDQALLELRGYANSFDQVRDMKRRMTLF</sequence>
<evidence type="ECO:0000256" key="1">
    <source>
        <dbReference type="SAM" id="MobiDB-lite"/>
    </source>
</evidence>
<proteinExistence type="predicted"/>
<feature type="region of interest" description="Disordered" evidence="1">
    <location>
        <begin position="207"/>
        <end position="232"/>
    </location>
</feature>
<organism evidence="2 3">
    <name type="scientific">Lineolata rhizophorae</name>
    <dbReference type="NCBI Taxonomy" id="578093"/>
    <lineage>
        <taxon>Eukaryota</taxon>
        <taxon>Fungi</taxon>
        <taxon>Dikarya</taxon>
        <taxon>Ascomycota</taxon>
        <taxon>Pezizomycotina</taxon>
        <taxon>Dothideomycetes</taxon>
        <taxon>Dothideomycetes incertae sedis</taxon>
        <taxon>Lineolatales</taxon>
        <taxon>Lineolataceae</taxon>
        <taxon>Lineolata</taxon>
    </lineage>
</organism>
<dbReference type="OrthoDB" id="2563506at2759"/>